<dbReference type="InterPro" id="IPR007219">
    <property type="entry name" value="XnlR_reg_dom"/>
</dbReference>
<dbReference type="EMBL" id="KB469307">
    <property type="protein sequence ID" value="EPQ52682.1"/>
    <property type="molecule type" value="Genomic_DNA"/>
</dbReference>
<dbReference type="OrthoDB" id="4456959at2759"/>
<dbReference type="GO" id="GO:0003700">
    <property type="term" value="F:DNA-binding transcription factor activity"/>
    <property type="evidence" value="ECO:0007669"/>
    <property type="project" value="InterPro"/>
</dbReference>
<dbReference type="OMA" id="SVENELW"/>
<dbReference type="PANTHER" id="PTHR46910:SF38">
    <property type="entry name" value="ZN(2)-C6 FUNGAL-TYPE DOMAIN-CONTAINING PROTEIN"/>
    <property type="match status" value="1"/>
</dbReference>
<dbReference type="GO" id="GO:0008270">
    <property type="term" value="F:zinc ion binding"/>
    <property type="evidence" value="ECO:0007669"/>
    <property type="project" value="InterPro"/>
</dbReference>
<keyword evidence="1" id="KW-0539">Nucleus</keyword>
<dbReference type="eggNOG" id="ENOG502QSY2">
    <property type="taxonomic scope" value="Eukaryota"/>
</dbReference>
<dbReference type="PANTHER" id="PTHR46910">
    <property type="entry name" value="TRANSCRIPTION FACTOR PDR1"/>
    <property type="match status" value="1"/>
</dbReference>
<dbReference type="CDD" id="cd12148">
    <property type="entry name" value="fungal_TF_MHR"/>
    <property type="match status" value="1"/>
</dbReference>
<dbReference type="InterPro" id="IPR050987">
    <property type="entry name" value="AtrR-like"/>
</dbReference>
<dbReference type="KEGG" id="gtr:GLOTRDRAFT_79806"/>
<dbReference type="Pfam" id="PF04082">
    <property type="entry name" value="Fungal_trans"/>
    <property type="match status" value="1"/>
</dbReference>
<evidence type="ECO:0000313" key="5">
    <source>
        <dbReference type="Proteomes" id="UP000030669"/>
    </source>
</evidence>
<feature type="region of interest" description="Disordered" evidence="2">
    <location>
        <begin position="489"/>
        <end position="537"/>
    </location>
</feature>
<feature type="non-terminal residue" evidence="4">
    <location>
        <position position="537"/>
    </location>
</feature>
<evidence type="ECO:0000256" key="1">
    <source>
        <dbReference type="ARBA" id="ARBA00023242"/>
    </source>
</evidence>
<gene>
    <name evidence="4" type="ORF">GLOTRDRAFT_79806</name>
</gene>
<feature type="compositionally biased region" description="Polar residues" evidence="2">
    <location>
        <begin position="500"/>
        <end position="516"/>
    </location>
</feature>
<proteinExistence type="predicted"/>
<dbReference type="AlphaFoldDB" id="S7PZF4"/>
<reference evidence="4 5" key="1">
    <citation type="journal article" date="2012" name="Science">
        <title>The Paleozoic origin of enzymatic lignin decomposition reconstructed from 31 fungal genomes.</title>
        <authorList>
            <person name="Floudas D."/>
            <person name="Binder M."/>
            <person name="Riley R."/>
            <person name="Barry K."/>
            <person name="Blanchette R.A."/>
            <person name="Henrissat B."/>
            <person name="Martinez A.T."/>
            <person name="Otillar R."/>
            <person name="Spatafora J.W."/>
            <person name="Yadav J.S."/>
            <person name="Aerts A."/>
            <person name="Benoit I."/>
            <person name="Boyd A."/>
            <person name="Carlson A."/>
            <person name="Copeland A."/>
            <person name="Coutinho P.M."/>
            <person name="de Vries R.P."/>
            <person name="Ferreira P."/>
            <person name="Findley K."/>
            <person name="Foster B."/>
            <person name="Gaskell J."/>
            <person name="Glotzer D."/>
            <person name="Gorecki P."/>
            <person name="Heitman J."/>
            <person name="Hesse C."/>
            <person name="Hori C."/>
            <person name="Igarashi K."/>
            <person name="Jurgens J.A."/>
            <person name="Kallen N."/>
            <person name="Kersten P."/>
            <person name="Kohler A."/>
            <person name="Kuees U."/>
            <person name="Kumar T.K.A."/>
            <person name="Kuo A."/>
            <person name="LaButti K."/>
            <person name="Larrondo L.F."/>
            <person name="Lindquist E."/>
            <person name="Ling A."/>
            <person name="Lombard V."/>
            <person name="Lucas S."/>
            <person name="Lundell T."/>
            <person name="Martin R."/>
            <person name="McLaughlin D.J."/>
            <person name="Morgenstern I."/>
            <person name="Morin E."/>
            <person name="Murat C."/>
            <person name="Nagy L.G."/>
            <person name="Nolan M."/>
            <person name="Ohm R.A."/>
            <person name="Patyshakuliyeva A."/>
            <person name="Rokas A."/>
            <person name="Ruiz-Duenas F.J."/>
            <person name="Sabat G."/>
            <person name="Salamov A."/>
            <person name="Samejima M."/>
            <person name="Schmutz J."/>
            <person name="Slot J.C."/>
            <person name="St John F."/>
            <person name="Stenlid J."/>
            <person name="Sun H."/>
            <person name="Sun S."/>
            <person name="Syed K."/>
            <person name="Tsang A."/>
            <person name="Wiebenga A."/>
            <person name="Young D."/>
            <person name="Pisabarro A."/>
            <person name="Eastwood D.C."/>
            <person name="Martin F."/>
            <person name="Cullen D."/>
            <person name="Grigoriev I.V."/>
            <person name="Hibbett D.S."/>
        </authorList>
    </citation>
    <scope>NUCLEOTIDE SEQUENCE [LARGE SCALE GENOMIC DNA]</scope>
    <source>
        <strain evidence="4 5">ATCC 11539</strain>
    </source>
</reference>
<dbReference type="RefSeq" id="XP_007868957.1">
    <property type="nucleotide sequence ID" value="XM_007870766.1"/>
</dbReference>
<protein>
    <recommendedName>
        <fullName evidence="3">Xylanolytic transcriptional activator regulatory domain-containing protein</fullName>
    </recommendedName>
</protein>
<name>S7PZF4_GLOTA</name>
<dbReference type="Proteomes" id="UP000030669">
    <property type="component" value="Unassembled WGS sequence"/>
</dbReference>
<organism evidence="4 5">
    <name type="scientific">Gloeophyllum trabeum (strain ATCC 11539 / FP-39264 / Madison 617)</name>
    <name type="common">Brown rot fungus</name>
    <dbReference type="NCBI Taxonomy" id="670483"/>
    <lineage>
        <taxon>Eukaryota</taxon>
        <taxon>Fungi</taxon>
        <taxon>Dikarya</taxon>
        <taxon>Basidiomycota</taxon>
        <taxon>Agaricomycotina</taxon>
        <taxon>Agaricomycetes</taxon>
        <taxon>Gloeophyllales</taxon>
        <taxon>Gloeophyllaceae</taxon>
        <taxon>Gloeophyllum</taxon>
    </lineage>
</organism>
<sequence length="537" mass="60616">MALKKKHAGDDRPVFTGSDFGKLRPEFWSREEEKWVHQACRRPIPKYEFPPSDLIGPLVDLYLANVNIFVPLFHEPTLKQEVASGLHLRDPSFASVLLLICACGSRWADDPRVLMGGSDSLQSAGWRWYNQVKMYQTPVGPLNLYEVQLYALFALFLQGTASPQACWTLVGVGLRVAQNLGAHRAKMYNSPLTKEDELWKRAFWVLVTLDRAYSSGMGRSCSIQEEDFDLDMPVACDDEYWDHPDPDKRFQQPPGQPSKVDAFICLIKLNQILGLTLRTIYCINKSKVLLGFVGPEWEQRIVAELDSEVNKWFDELPEHLRWNPDQGDTLFFRQSAMLYCNYYTLQIQIHRPFISKSRKLSPLSYPSLAICTRAARSLSHVADTCRLVCKRAPSHHMFMGVFVAALVLLLNIWTSDKSGVPSNVKDDIADVNKCIAALRDLETRWYLCGRTRDLLRHLATAGSVPLELEYKDAPPRGVISSFDPRSMFSLCRPPEPSPPSHRNGSIQPSGDGSRSASCDGVDPATRGSFSQRPQHTA</sequence>
<keyword evidence="5" id="KW-1185">Reference proteome</keyword>
<dbReference type="GeneID" id="19308915"/>
<feature type="domain" description="Xylanolytic transcriptional activator regulatory" evidence="3">
    <location>
        <begin position="166"/>
        <end position="239"/>
    </location>
</feature>
<dbReference type="GO" id="GO:0006351">
    <property type="term" value="P:DNA-templated transcription"/>
    <property type="evidence" value="ECO:0007669"/>
    <property type="project" value="InterPro"/>
</dbReference>
<dbReference type="SMART" id="SM00906">
    <property type="entry name" value="Fungal_trans"/>
    <property type="match status" value="1"/>
</dbReference>
<evidence type="ECO:0000256" key="2">
    <source>
        <dbReference type="SAM" id="MobiDB-lite"/>
    </source>
</evidence>
<accession>S7PZF4</accession>
<evidence type="ECO:0000313" key="4">
    <source>
        <dbReference type="EMBL" id="EPQ52682.1"/>
    </source>
</evidence>
<dbReference type="HOGENOM" id="CLU_006019_3_1_1"/>
<evidence type="ECO:0000259" key="3">
    <source>
        <dbReference type="SMART" id="SM00906"/>
    </source>
</evidence>
<feature type="compositionally biased region" description="Polar residues" evidence="2">
    <location>
        <begin position="527"/>
        <end position="537"/>
    </location>
</feature>
<dbReference type="GO" id="GO:0003677">
    <property type="term" value="F:DNA binding"/>
    <property type="evidence" value="ECO:0007669"/>
    <property type="project" value="InterPro"/>
</dbReference>